<dbReference type="InterPro" id="IPR036249">
    <property type="entry name" value="Thioredoxin-like_sf"/>
</dbReference>
<dbReference type="PANTHER" id="PTHR45663">
    <property type="entry name" value="GEO12009P1"/>
    <property type="match status" value="1"/>
</dbReference>
<evidence type="ECO:0000313" key="3">
    <source>
        <dbReference type="Proteomes" id="UP000050331"/>
    </source>
</evidence>
<reference evidence="2 3" key="1">
    <citation type="submission" date="2016-01" db="EMBL/GenBank/DDBJ databases">
        <title>Complete genome sequence of strain Lentibacillus amyloliquefaciens LAM0015T isolated from saline sediment.</title>
        <authorList>
            <person name="Wang J.-L."/>
            <person name="He M.-X."/>
        </authorList>
    </citation>
    <scope>NUCLEOTIDE SEQUENCE [LARGE SCALE GENOMIC DNA]</scope>
    <source>
        <strain evidence="2 3">LAM0015</strain>
    </source>
</reference>
<dbReference type="GO" id="GO:0015035">
    <property type="term" value="F:protein-disulfide reductase activity"/>
    <property type="evidence" value="ECO:0007669"/>
    <property type="project" value="TreeGrafter"/>
</dbReference>
<dbReference type="KEGG" id="lao:AOX59_11545"/>
<evidence type="ECO:0000259" key="1">
    <source>
        <dbReference type="PROSITE" id="PS51352"/>
    </source>
</evidence>
<name>A0A0U3NR87_9BACI</name>
<dbReference type="GO" id="GO:0045454">
    <property type="term" value="P:cell redox homeostasis"/>
    <property type="evidence" value="ECO:0007669"/>
    <property type="project" value="TreeGrafter"/>
</dbReference>
<accession>A0A0U3NR87</accession>
<sequence>MKHIDTEQQFNEIIQSDAPVIVKFFADWCPDCKRMDMFIGDVMDEFKNYDWYEINSDEVEGIAQKYEVMGIPSILIFKDGEKLAHQHSADTKTPESVTEFLHQQLA</sequence>
<dbReference type="OrthoDB" id="7629852at2"/>
<proteinExistence type="predicted"/>
<organism evidence="2 3">
    <name type="scientific">Lentibacillus amyloliquefaciens</name>
    <dbReference type="NCBI Taxonomy" id="1472767"/>
    <lineage>
        <taxon>Bacteria</taxon>
        <taxon>Bacillati</taxon>
        <taxon>Bacillota</taxon>
        <taxon>Bacilli</taxon>
        <taxon>Bacillales</taxon>
        <taxon>Bacillaceae</taxon>
        <taxon>Lentibacillus</taxon>
    </lineage>
</organism>
<dbReference type="PROSITE" id="PS51352">
    <property type="entry name" value="THIOREDOXIN_2"/>
    <property type="match status" value="1"/>
</dbReference>
<gene>
    <name evidence="2" type="ORF">AOX59_11545</name>
</gene>
<dbReference type="InterPro" id="IPR013766">
    <property type="entry name" value="Thioredoxin_domain"/>
</dbReference>
<dbReference type="EMBL" id="CP013862">
    <property type="protein sequence ID" value="ALX49163.1"/>
    <property type="molecule type" value="Genomic_DNA"/>
</dbReference>
<protein>
    <submittedName>
        <fullName evidence="2">Thioredoxin</fullName>
    </submittedName>
</protein>
<feature type="domain" description="Thioredoxin" evidence="1">
    <location>
        <begin position="1"/>
        <end position="106"/>
    </location>
</feature>
<dbReference type="Pfam" id="PF00085">
    <property type="entry name" value="Thioredoxin"/>
    <property type="match status" value="1"/>
</dbReference>
<evidence type="ECO:0000313" key="2">
    <source>
        <dbReference type="EMBL" id="ALX49163.1"/>
    </source>
</evidence>
<dbReference type="Gene3D" id="3.40.30.10">
    <property type="entry name" value="Glutaredoxin"/>
    <property type="match status" value="1"/>
</dbReference>
<dbReference type="RefSeq" id="WP_068445687.1">
    <property type="nucleotide sequence ID" value="NZ_CP013862.1"/>
</dbReference>
<dbReference type="STRING" id="1472767.AOX59_11545"/>
<dbReference type="AlphaFoldDB" id="A0A0U3NR87"/>
<dbReference type="GO" id="GO:0005829">
    <property type="term" value="C:cytosol"/>
    <property type="evidence" value="ECO:0007669"/>
    <property type="project" value="TreeGrafter"/>
</dbReference>
<dbReference type="Proteomes" id="UP000050331">
    <property type="component" value="Chromosome"/>
</dbReference>
<dbReference type="SUPFAM" id="SSF52833">
    <property type="entry name" value="Thioredoxin-like"/>
    <property type="match status" value="1"/>
</dbReference>
<dbReference type="CDD" id="cd02947">
    <property type="entry name" value="TRX_family"/>
    <property type="match status" value="1"/>
</dbReference>
<dbReference type="PANTHER" id="PTHR45663:SF6">
    <property type="entry name" value="THIOREDOXIN-LIKE PROTEIN YDBP"/>
    <property type="match status" value="1"/>
</dbReference>
<keyword evidence="3" id="KW-1185">Reference proteome</keyword>